<dbReference type="GO" id="GO:0008409">
    <property type="term" value="F:5'-3' exonuclease activity"/>
    <property type="evidence" value="ECO:0007669"/>
    <property type="project" value="TreeGrafter"/>
</dbReference>
<dbReference type="OrthoDB" id="76364at2759"/>
<evidence type="ECO:0000256" key="1">
    <source>
        <dbReference type="RuleBase" id="RU365033"/>
    </source>
</evidence>
<organism evidence="2 3">
    <name type="scientific">Desmophyllum pertusum</name>
    <dbReference type="NCBI Taxonomy" id="174260"/>
    <lineage>
        <taxon>Eukaryota</taxon>
        <taxon>Metazoa</taxon>
        <taxon>Cnidaria</taxon>
        <taxon>Anthozoa</taxon>
        <taxon>Hexacorallia</taxon>
        <taxon>Scleractinia</taxon>
        <taxon>Caryophylliina</taxon>
        <taxon>Caryophylliidae</taxon>
        <taxon>Desmophyllum</taxon>
    </lineage>
</organism>
<accession>A0A9X0D5C8</accession>
<keyword evidence="3" id="KW-1185">Reference proteome</keyword>
<dbReference type="PANTHER" id="PTHR15749">
    <property type="entry name" value="FANCONI-ASSOCIATED NUCLEASE 1"/>
    <property type="match status" value="1"/>
</dbReference>
<dbReference type="EMBL" id="MU825881">
    <property type="protein sequence ID" value="KAJ7385439.1"/>
    <property type="molecule type" value="Genomic_DNA"/>
</dbReference>
<gene>
    <name evidence="2" type="primary">FAN1_5</name>
    <name evidence="2" type="ORF">OS493_016523</name>
</gene>
<dbReference type="GO" id="GO:0070336">
    <property type="term" value="F:flap-structured DNA binding"/>
    <property type="evidence" value="ECO:0007669"/>
    <property type="project" value="TreeGrafter"/>
</dbReference>
<dbReference type="GO" id="GO:0004528">
    <property type="term" value="F:phosphodiesterase I activity"/>
    <property type="evidence" value="ECO:0007669"/>
    <property type="project" value="UniProtKB-EC"/>
</dbReference>
<protein>
    <recommendedName>
        <fullName evidence="1">Fanconi-associated nuclease</fullName>
        <ecNumber evidence="1">3.1.4.1</ecNumber>
    </recommendedName>
</protein>
<comment type="cofactor">
    <cofactor evidence="1">
        <name>Mg(2+)</name>
        <dbReference type="ChEBI" id="CHEBI:18420"/>
    </cofactor>
    <cofactor evidence="1">
        <name>Mn(2+)</name>
        <dbReference type="ChEBI" id="CHEBI:29035"/>
    </cofactor>
</comment>
<proteinExistence type="inferred from homology"/>
<keyword evidence="1" id="KW-0460">Magnesium</keyword>
<dbReference type="GO" id="GO:0046872">
    <property type="term" value="F:metal ion binding"/>
    <property type="evidence" value="ECO:0007669"/>
    <property type="project" value="UniProtKB-KW"/>
</dbReference>
<dbReference type="PANTHER" id="PTHR15749:SF4">
    <property type="entry name" value="FANCONI-ASSOCIATED NUCLEASE 1"/>
    <property type="match status" value="1"/>
</dbReference>
<keyword evidence="1" id="KW-0464">Manganese</keyword>
<keyword evidence="1" id="KW-0539">Nucleus</keyword>
<evidence type="ECO:0000313" key="3">
    <source>
        <dbReference type="Proteomes" id="UP001163046"/>
    </source>
</evidence>
<dbReference type="GO" id="GO:0005634">
    <property type="term" value="C:nucleus"/>
    <property type="evidence" value="ECO:0007669"/>
    <property type="project" value="UniProtKB-SubCell"/>
</dbReference>
<comment type="caution">
    <text evidence="2">The sequence shown here is derived from an EMBL/GenBank/DDBJ whole genome shotgun (WGS) entry which is preliminary data.</text>
</comment>
<keyword evidence="1" id="KW-0540">Nuclease</keyword>
<comment type="function">
    <text evidence="1">Nuclease required for the repair of DNA interstrand cross-links (ICL). Acts as a 5'-3' exonuclease that anchors at a cut end of DNA and cleaves DNA successively at every third nucleotide, allowing to excise an ICL from one strand through flanking incisions.</text>
</comment>
<keyword evidence="1 2" id="KW-0378">Hydrolase</keyword>
<dbReference type="InterPro" id="IPR033315">
    <property type="entry name" value="Fan1-like"/>
</dbReference>
<comment type="similarity">
    <text evidence="1">Belongs to the FAN1 family.</text>
</comment>
<comment type="catalytic activity">
    <reaction evidence="1">
        <text>Hydrolytically removes 5'-nucleotides successively from the 3'-hydroxy termini of 3'-hydroxy-terminated oligonucleotides.</text>
        <dbReference type="EC" id="3.1.4.1"/>
    </reaction>
</comment>
<reference evidence="2" key="1">
    <citation type="submission" date="2023-01" db="EMBL/GenBank/DDBJ databases">
        <title>Genome assembly of the deep-sea coral Lophelia pertusa.</title>
        <authorList>
            <person name="Herrera S."/>
            <person name="Cordes E."/>
        </authorList>
    </citation>
    <scope>NUCLEOTIDE SEQUENCE</scope>
    <source>
        <strain evidence="2">USNM1676648</strain>
        <tissue evidence="2">Polyp</tissue>
    </source>
</reference>
<evidence type="ECO:0000313" key="2">
    <source>
        <dbReference type="EMBL" id="KAJ7385439.1"/>
    </source>
</evidence>
<dbReference type="Proteomes" id="UP001163046">
    <property type="component" value="Unassembled WGS sequence"/>
</dbReference>
<sequence length="114" mass="12922">MSPEEQKLYIRLFQRKRGWFRCSKLEYLKISSNLTPILNSLVQKGFLEGENQLTDLRETLNLIAAPELKLLVKSLHISSKSAGQKGGTKEDTIEAIVSHADNQKHSLEVLKALF</sequence>
<keyword evidence="1" id="KW-0234">DNA repair</keyword>
<dbReference type="GO" id="GO:0017108">
    <property type="term" value="F:5'-flap endonuclease activity"/>
    <property type="evidence" value="ECO:0007669"/>
    <property type="project" value="TreeGrafter"/>
</dbReference>
<dbReference type="EC" id="3.1.4.1" evidence="1"/>
<comment type="subcellular location">
    <subcellularLocation>
        <location evidence="1">Nucleus</location>
    </subcellularLocation>
</comment>
<name>A0A9X0D5C8_9CNID</name>
<dbReference type="GO" id="GO:0036297">
    <property type="term" value="P:interstrand cross-link repair"/>
    <property type="evidence" value="ECO:0007669"/>
    <property type="project" value="InterPro"/>
</dbReference>
<keyword evidence="1" id="KW-0227">DNA damage</keyword>
<dbReference type="AlphaFoldDB" id="A0A9X0D5C8"/>
<keyword evidence="1" id="KW-0479">Metal-binding</keyword>